<dbReference type="EMBL" id="JWZX01002972">
    <property type="protein sequence ID" value="KOO25453.1"/>
    <property type="molecule type" value="Genomic_DNA"/>
</dbReference>
<keyword evidence="2" id="KW-1185">Reference proteome</keyword>
<evidence type="ECO:0000313" key="2">
    <source>
        <dbReference type="Proteomes" id="UP000037460"/>
    </source>
</evidence>
<evidence type="ECO:0008006" key="3">
    <source>
        <dbReference type="Google" id="ProtNLM"/>
    </source>
</evidence>
<dbReference type="InterPro" id="IPR036691">
    <property type="entry name" value="Endo/exonu/phosph_ase_sf"/>
</dbReference>
<sequence>MMPWCCTARYKQTFNPRSVGSEVIRINGCCTLVATIFGLLTGLCFPCAALRDDLTKEQIVDTLTKWGLPHAVGTNGTSGTTNKYGTVLDSGLLIVTNVKPTDSGFVPYESVGVEGAAHKGFLWVLLPPASSTGHGMEGGGDLVVTTHQHADQPNHPDPASIRVAQRAQLIREVARLRKLYRPRLLVICGDFNENADARAAGGGLHADMSEKPLQLTRLTECSREGTCLKDDGSGAVEELDHIYAGLDDGAARLEFVSNPALRTPWSDHSLLWVNRIRVDERRD</sequence>
<reference evidence="2" key="1">
    <citation type="journal article" date="2015" name="PLoS Genet.">
        <title>Genome Sequence and Transcriptome Analyses of Chrysochromulina tobin: Metabolic Tools for Enhanced Algal Fitness in the Prominent Order Prymnesiales (Haptophyceae).</title>
        <authorList>
            <person name="Hovde B.T."/>
            <person name="Deodato C.R."/>
            <person name="Hunsperger H.M."/>
            <person name="Ryken S.A."/>
            <person name="Yost W."/>
            <person name="Jha R.K."/>
            <person name="Patterson J."/>
            <person name="Monnat R.J. Jr."/>
            <person name="Barlow S.B."/>
            <person name="Starkenburg S.R."/>
            <person name="Cattolico R.A."/>
        </authorList>
    </citation>
    <scope>NUCLEOTIDE SEQUENCE</scope>
    <source>
        <strain evidence="2">CCMP291</strain>
    </source>
</reference>
<proteinExistence type="predicted"/>
<name>A0A0M0JGW6_9EUKA</name>
<organism evidence="1 2">
    <name type="scientific">Chrysochromulina tobinii</name>
    <dbReference type="NCBI Taxonomy" id="1460289"/>
    <lineage>
        <taxon>Eukaryota</taxon>
        <taxon>Haptista</taxon>
        <taxon>Haptophyta</taxon>
        <taxon>Prymnesiophyceae</taxon>
        <taxon>Prymnesiales</taxon>
        <taxon>Chrysochromulinaceae</taxon>
        <taxon>Chrysochromulina</taxon>
    </lineage>
</organism>
<gene>
    <name evidence="1" type="ORF">Ctob_002139</name>
</gene>
<dbReference type="Proteomes" id="UP000037460">
    <property type="component" value="Unassembled WGS sequence"/>
</dbReference>
<dbReference type="SUPFAM" id="SSF56219">
    <property type="entry name" value="DNase I-like"/>
    <property type="match status" value="1"/>
</dbReference>
<accession>A0A0M0JGW6</accession>
<dbReference type="Gene3D" id="3.60.10.10">
    <property type="entry name" value="Endonuclease/exonuclease/phosphatase"/>
    <property type="match status" value="1"/>
</dbReference>
<evidence type="ECO:0000313" key="1">
    <source>
        <dbReference type="EMBL" id="KOO25453.1"/>
    </source>
</evidence>
<protein>
    <recommendedName>
        <fullName evidence="3">Endonuclease/exonuclease/phosphatase domain-containing protein</fullName>
    </recommendedName>
</protein>
<dbReference type="AlphaFoldDB" id="A0A0M0JGW6"/>
<comment type="caution">
    <text evidence="1">The sequence shown here is derived from an EMBL/GenBank/DDBJ whole genome shotgun (WGS) entry which is preliminary data.</text>
</comment>